<dbReference type="PANTHER" id="PTHR11080">
    <property type="entry name" value="PYRAZINAMIDASE/NICOTINAMIDASE"/>
    <property type="match status" value="1"/>
</dbReference>
<keyword evidence="4" id="KW-1185">Reference proteome</keyword>
<evidence type="ECO:0000256" key="2">
    <source>
        <dbReference type="ARBA" id="ARBA00022801"/>
    </source>
</evidence>
<proteinExistence type="inferred from homology"/>
<dbReference type="RefSeq" id="WP_134436441.1">
    <property type="nucleotide sequence ID" value="NZ_SOML01000006.1"/>
</dbReference>
<evidence type="ECO:0000256" key="1">
    <source>
        <dbReference type="ARBA" id="ARBA00006336"/>
    </source>
</evidence>
<organism evidence="3 4">
    <name type="scientific">Dysgonomonas capnocytophagoides</name>
    <dbReference type="NCBI Taxonomy" id="45254"/>
    <lineage>
        <taxon>Bacteria</taxon>
        <taxon>Pseudomonadati</taxon>
        <taxon>Bacteroidota</taxon>
        <taxon>Bacteroidia</taxon>
        <taxon>Bacteroidales</taxon>
        <taxon>Dysgonomonadaceae</taxon>
        <taxon>Dysgonomonas</taxon>
    </lineage>
</organism>
<dbReference type="GO" id="GO:0016787">
    <property type="term" value="F:hydrolase activity"/>
    <property type="evidence" value="ECO:0007669"/>
    <property type="project" value="UniProtKB-KW"/>
</dbReference>
<sequence>MRKSTAALGIDIQNDFTRPNGKLYVPGSENDIWRIYAFIEECGRYIDHIALSMDSHQPIHIASQIYWKDKEGYPPAEFTTITAESVEKGKWYPQFNQPLALDYLKDLESTGQSCTIWPIHCVQGSWGWALNESFYKALHAWSVLYNRQYELFFKGNHQATEHYSIFKAAVEMPDAPETKLNTQLLDILNSYERILVMGEAADFCVVNSLYDMIVARPEMIDRIIVLTDCMSWIDPNNHRAKALYDEAQNLGVRFMTSVEFKKNEL</sequence>
<dbReference type="OrthoDB" id="9791276at2"/>
<protein>
    <recommendedName>
        <fullName evidence="5">Isochorismatase family protein</fullName>
    </recommendedName>
</protein>
<dbReference type="Gene3D" id="3.40.50.850">
    <property type="entry name" value="Isochorismatase-like"/>
    <property type="match status" value="1"/>
</dbReference>
<reference evidence="3 4" key="1">
    <citation type="submission" date="2019-03" db="EMBL/GenBank/DDBJ databases">
        <title>San Antonio Military Medical Center submission to MRSN (WRAIR), pending publication.</title>
        <authorList>
            <person name="Blyth D.M."/>
            <person name="Mccarthy S.L."/>
            <person name="Schall S.E."/>
            <person name="Stam J.A."/>
            <person name="Ong A.C."/>
            <person name="Mcgann P.T."/>
        </authorList>
    </citation>
    <scope>NUCLEOTIDE SEQUENCE [LARGE SCALE GENOMIC DNA]</scope>
    <source>
        <strain evidence="3 4">MRSN571793</strain>
    </source>
</reference>
<dbReference type="AlphaFoldDB" id="A0A4Y8L022"/>
<dbReference type="PANTHER" id="PTHR11080:SF2">
    <property type="entry name" value="LD05707P"/>
    <property type="match status" value="1"/>
</dbReference>
<accession>A0A4Y8L022</accession>
<name>A0A4Y8L022_9BACT</name>
<dbReference type="EMBL" id="SOML01000006">
    <property type="protein sequence ID" value="TFD96059.1"/>
    <property type="molecule type" value="Genomic_DNA"/>
</dbReference>
<gene>
    <name evidence="3" type="ORF">E2605_10725</name>
</gene>
<dbReference type="STRING" id="1121485.GCA_000426485_00480"/>
<dbReference type="SUPFAM" id="SSF52499">
    <property type="entry name" value="Isochorismatase-like hydrolases"/>
    <property type="match status" value="1"/>
</dbReference>
<evidence type="ECO:0000313" key="3">
    <source>
        <dbReference type="EMBL" id="TFD96059.1"/>
    </source>
</evidence>
<keyword evidence="2" id="KW-0378">Hydrolase</keyword>
<dbReference type="Proteomes" id="UP000297861">
    <property type="component" value="Unassembled WGS sequence"/>
</dbReference>
<comment type="caution">
    <text evidence="3">The sequence shown here is derived from an EMBL/GenBank/DDBJ whole genome shotgun (WGS) entry which is preliminary data.</text>
</comment>
<evidence type="ECO:0000313" key="4">
    <source>
        <dbReference type="Proteomes" id="UP000297861"/>
    </source>
</evidence>
<dbReference type="InterPro" id="IPR036380">
    <property type="entry name" value="Isochorismatase-like_sf"/>
</dbReference>
<evidence type="ECO:0008006" key="5">
    <source>
        <dbReference type="Google" id="ProtNLM"/>
    </source>
</evidence>
<dbReference type="InterPro" id="IPR052347">
    <property type="entry name" value="Isochorismatase_Nicotinamidase"/>
</dbReference>
<comment type="similarity">
    <text evidence="1">Belongs to the isochorismatase family.</text>
</comment>